<feature type="region of interest" description="Disordered" evidence="1">
    <location>
        <begin position="1"/>
        <end position="42"/>
    </location>
</feature>
<feature type="compositionally biased region" description="Basic and acidic residues" evidence="1">
    <location>
        <begin position="29"/>
        <end position="42"/>
    </location>
</feature>
<accession>A0A016VM12</accession>
<evidence type="ECO:0000313" key="3">
    <source>
        <dbReference type="Proteomes" id="UP000024635"/>
    </source>
</evidence>
<comment type="caution">
    <text evidence="2">The sequence shown here is derived from an EMBL/GenBank/DDBJ whole genome shotgun (WGS) entry which is preliminary data.</text>
</comment>
<gene>
    <name evidence="2" type="primary">Acey_s0007.g3327</name>
    <name evidence="2" type="ORF">Y032_0007g3327</name>
</gene>
<protein>
    <submittedName>
        <fullName evidence="2">Uncharacterized protein</fullName>
    </submittedName>
</protein>
<name>A0A016VM12_9BILA</name>
<proteinExistence type="predicted"/>
<sequence>MSFENMQIRSPGRSDDEPEQEPYYQKTQFEVKVENKTKTEHEKKNEYVQEMCEENTAKITLLEADVQELRQASELLKQKLRDEKANSEGRTRQQVKDNDREKQENMAIGPSRHKPFRRCPRPSPLMPLKKKYRVFCGGQGFTDSCRNVLSSKGRANIIRAKCLCTKCLEQHGGSRRNNVPCPYCSSNDHRRALCDTLNAFEERAKKSYHC</sequence>
<keyword evidence="3" id="KW-1185">Reference proteome</keyword>
<feature type="compositionally biased region" description="Basic residues" evidence="1">
    <location>
        <begin position="111"/>
        <end position="120"/>
    </location>
</feature>
<dbReference type="Proteomes" id="UP000024635">
    <property type="component" value="Unassembled WGS sequence"/>
</dbReference>
<dbReference type="AlphaFoldDB" id="A0A016VM12"/>
<reference evidence="3" key="1">
    <citation type="journal article" date="2015" name="Nat. Genet.">
        <title>The genome and transcriptome of the zoonotic hookworm Ancylostoma ceylanicum identify infection-specific gene families.</title>
        <authorList>
            <person name="Schwarz E.M."/>
            <person name="Hu Y."/>
            <person name="Antoshechkin I."/>
            <person name="Miller M.M."/>
            <person name="Sternberg P.W."/>
            <person name="Aroian R.V."/>
        </authorList>
    </citation>
    <scope>NUCLEOTIDE SEQUENCE</scope>
    <source>
        <strain evidence="3">HY135</strain>
    </source>
</reference>
<feature type="region of interest" description="Disordered" evidence="1">
    <location>
        <begin position="80"/>
        <end position="123"/>
    </location>
</feature>
<evidence type="ECO:0000256" key="1">
    <source>
        <dbReference type="SAM" id="MobiDB-lite"/>
    </source>
</evidence>
<dbReference type="EMBL" id="JARK01001343">
    <property type="protein sequence ID" value="EYC28634.1"/>
    <property type="molecule type" value="Genomic_DNA"/>
</dbReference>
<dbReference type="OrthoDB" id="5903325at2759"/>
<feature type="compositionally biased region" description="Basic and acidic residues" evidence="1">
    <location>
        <begin position="80"/>
        <end position="104"/>
    </location>
</feature>
<evidence type="ECO:0000313" key="2">
    <source>
        <dbReference type="EMBL" id="EYC28634.1"/>
    </source>
</evidence>
<organism evidence="2 3">
    <name type="scientific">Ancylostoma ceylanicum</name>
    <dbReference type="NCBI Taxonomy" id="53326"/>
    <lineage>
        <taxon>Eukaryota</taxon>
        <taxon>Metazoa</taxon>
        <taxon>Ecdysozoa</taxon>
        <taxon>Nematoda</taxon>
        <taxon>Chromadorea</taxon>
        <taxon>Rhabditida</taxon>
        <taxon>Rhabditina</taxon>
        <taxon>Rhabditomorpha</taxon>
        <taxon>Strongyloidea</taxon>
        <taxon>Ancylostomatidae</taxon>
        <taxon>Ancylostomatinae</taxon>
        <taxon>Ancylostoma</taxon>
    </lineage>
</organism>